<proteinExistence type="predicted"/>
<dbReference type="EMBL" id="QVLS01000002">
    <property type="protein sequence ID" value="RFP81174.1"/>
    <property type="molecule type" value="Genomic_DNA"/>
</dbReference>
<keyword evidence="2" id="KW-1185">Reference proteome</keyword>
<comment type="caution">
    <text evidence="1">The sequence shown here is derived from an EMBL/GenBank/DDBJ whole genome shotgun (WGS) entry which is preliminary data.</text>
</comment>
<organism evidence="1 2">
    <name type="scientific">Hydrogenophaga borbori</name>
    <dbReference type="NCBI Taxonomy" id="2294117"/>
    <lineage>
        <taxon>Bacteria</taxon>
        <taxon>Pseudomonadati</taxon>
        <taxon>Pseudomonadota</taxon>
        <taxon>Betaproteobacteria</taxon>
        <taxon>Burkholderiales</taxon>
        <taxon>Comamonadaceae</taxon>
        <taxon>Hydrogenophaga</taxon>
    </lineage>
</organism>
<evidence type="ECO:0000313" key="2">
    <source>
        <dbReference type="Proteomes" id="UP000261931"/>
    </source>
</evidence>
<accession>A0A372ENE0</accession>
<reference evidence="1 2" key="1">
    <citation type="submission" date="2018-08" db="EMBL/GenBank/DDBJ databases">
        <title>Hydrogenophaga sp. LA-38 isolated from sludge.</title>
        <authorList>
            <person name="Im W.-T."/>
        </authorList>
    </citation>
    <scope>NUCLEOTIDE SEQUENCE [LARGE SCALE GENOMIC DNA]</scope>
    <source>
        <strain evidence="1 2">LA-38</strain>
    </source>
</reference>
<name>A0A372ENE0_9BURK</name>
<sequence>MTIGSLALPAQDTTILRALVRWLDGALGMGLRYSEDVAGCHVVFASPAALSTCPGRTTVVVTDAATVPFGWGGPITVSSPLRMSGVITALQQAMPRRRSSNPLHRQRWLSFLFERLRAALRTCGHSVLPIGGGQLLRLDAVSQSMQASVPVEQLLSHAHDLGALRPCTAADEDVLQGAETHSLSAFLWRLSATMVEARAPHPPLRGAWRLRRWPQAMGLMAPGHPHLAALLWRRPYTALELAERAGLPLPVVRAFVLTGDALGLGQLEETTRPLGAVRDATVSARFKPLREKWRLW</sequence>
<dbReference type="Proteomes" id="UP000261931">
    <property type="component" value="Unassembled WGS sequence"/>
</dbReference>
<gene>
    <name evidence="1" type="ORF">DY262_05225</name>
</gene>
<protein>
    <submittedName>
        <fullName evidence="1">Uncharacterized protein</fullName>
    </submittedName>
</protein>
<dbReference type="AlphaFoldDB" id="A0A372ENE0"/>
<evidence type="ECO:0000313" key="1">
    <source>
        <dbReference type="EMBL" id="RFP81174.1"/>
    </source>
</evidence>